<dbReference type="Gene3D" id="2.60.40.150">
    <property type="entry name" value="C2 domain"/>
    <property type="match status" value="1"/>
</dbReference>
<evidence type="ECO:0000256" key="3">
    <source>
        <dbReference type="SAM" id="MobiDB-lite"/>
    </source>
</evidence>
<name>A0AAW2YZ98_9EUKA</name>
<evidence type="ECO:0000256" key="1">
    <source>
        <dbReference type="ARBA" id="ARBA00022737"/>
    </source>
</evidence>
<accession>A0AAW2YZ98</accession>
<dbReference type="Pfam" id="PF00630">
    <property type="entry name" value="Filamin"/>
    <property type="match status" value="5"/>
</dbReference>
<dbReference type="InterPro" id="IPR035892">
    <property type="entry name" value="C2_domain_sf"/>
</dbReference>
<dbReference type="InterPro" id="IPR044801">
    <property type="entry name" value="Filamin"/>
</dbReference>
<dbReference type="GO" id="GO:0051015">
    <property type="term" value="F:actin filament binding"/>
    <property type="evidence" value="ECO:0007669"/>
    <property type="project" value="InterPro"/>
</dbReference>
<dbReference type="EMBL" id="JAOPGA020000891">
    <property type="protein sequence ID" value="KAL0482778.1"/>
    <property type="molecule type" value="Genomic_DNA"/>
</dbReference>
<reference evidence="5 6" key="1">
    <citation type="submission" date="2024-03" db="EMBL/GenBank/DDBJ databases">
        <title>The Acrasis kona genome and developmental transcriptomes reveal deep origins of eukaryotic multicellular pathways.</title>
        <authorList>
            <person name="Sheikh S."/>
            <person name="Fu C.-J."/>
            <person name="Brown M.W."/>
            <person name="Baldauf S.L."/>
        </authorList>
    </citation>
    <scope>NUCLEOTIDE SEQUENCE [LARGE SCALE GENOMIC DNA]</scope>
    <source>
        <strain evidence="5 6">ATCC MYA-3509</strain>
    </source>
</reference>
<dbReference type="SUPFAM" id="SSF49562">
    <property type="entry name" value="C2 domain (Calcium/lipid-binding domain, CaLB)"/>
    <property type="match status" value="1"/>
</dbReference>
<dbReference type="Proteomes" id="UP001431209">
    <property type="component" value="Unassembled WGS sequence"/>
</dbReference>
<organism evidence="5 6">
    <name type="scientific">Acrasis kona</name>
    <dbReference type="NCBI Taxonomy" id="1008807"/>
    <lineage>
        <taxon>Eukaryota</taxon>
        <taxon>Discoba</taxon>
        <taxon>Heterolobosea</taxon>
        <taxon>Tetramitia</taxon>
        <taxon>Eutetramitia</taxon>
        <taxon>Acrasidae</taxon>
        <taxon>Acrasis</taxon>
    </lineage>
</organism>
<evidence type="ECO:0000256" key="2">
    <source>
        <dbReference type="PROSITE-ProRule" id="PRU00087"/>
    </source>
</evidence>
<keyword evidence="1" id="KW-0677">Repeat</keyword>
<feature type="repeat" description="Filamin" evidence="2">
    <location>
        <begin position="333"/>
        <end position="439"/>
    </location>
</feature>
<dbReference type="PROSITE" id="PS50004">
    <property type="entry name" value="C2"/>
    <property type="match status" value="1"/>
</dbReference>
<proteinExistence type="predicted"/>
<comment type="caution">
    <text evidence="5">The sequence shown here is derived from an EMBL/GenBank/DDBJ whole genome shotgun (WGS) entry which is preliminary data.</text>
</comment>
<feature type="compositionally biased region" description="Polar residues" evidence="3">
    <location>
        <begin position="260"/>
        <end position="269"/>
    </location>
</feature>
<feature type="repeat" description="Filamin" evidence="2">
    <location>
        <begin position="999"/>
        <end position="1090"/>
    </location>
</feature>
<dbReference type="CDD" id="cd00030">
    <property type="entry name" value="C2"/>
    <property type="match status" value="1"/>
</dbReference>
<evidence type="ECO:0000259" key="4">
    <source>
        <dbReference type="PROSITE" id="PS50004"/>
    </source>
</evidence>
<evidence type="ECO:0000313" key="5">
    <source>
        <dbReference type="EMBL" id="KAL0482778.1"/>
    </source>
</evidence>
<sequence length="1193" mass="133854">MKRKTSVTPQRSYDTPIQEYERQPTDIKVQIQVIEARNMASIGLFGSTNPYLGVYVATDNFPRCKSKTVKKNLNPRWNEMIEVYVPNWKKAGARPMNIRFEAYGHNQNNPHDFLGQAVVYFKDHKALQTTTGKWTELWLPLEKRTSKDKVSGDLHVGLRCIDLSAKEDEMNDPRRFVDPENRQHTHMQTNFKVGARIRLDDPSNVGLPDYEWSDKLKGLDDDNLSLEERSKLESARQANARAHQANAGARNQYDIKESARQNNTRAPNNKVTARNMMDVTEEQMQDHERSKARKMGLDHPSQDMGQFDMVKQSMSQRFKAKNNQKPVNYANAPTDIDPARCMWRGKGLHDGIRVRAPAAFAVKSFDQNGGEIKEERPQDVWQVEVVGPRDEPLSTPATCTAKPDGLMDVQYTPDQPGLHMIHLHVNDRPVRNSPYQVWVHPVTDPSNSEMYGGPLIEHDLNKKRMGPITLPNEGEMYDGPLTEHDLDKKRMGPITLPNEGEMYDGPLTEQDVNKKKMGPITLPNEGEMYGGPLTEQNSHKKKMGPITLPNNDEMYDGPLTEQDVNKKKMGPITLPNNDQLEQESIPHAIVNDPATFMVQARDTFNNRIYAGGDRVFATFDHPVKDVTVDDKDDGTYEVTFTPTSPGLYQASVRINDGFVKNSPSKIVVKPRAEPQNTTVKVMGIPRAQEPIRIKVIANDWQGNPVNYGQGLLVRLEVMDPDRNHPQTFISAVADMPGTWDAMFVARVPGEHRATVYLNDQPCSTIRIMAQPRAVPHMCLAVGPGLLGGDLVTGSNIPCQFSILARDQDGQPIHEGGDEFKCMVTSHDGDDECLDVIDNNNGTYNVSFRPERPGAYQLNVTLDNLPISNSPLPLYITDGVSAQHSTAEGPGLKRAYANVPASFVIRAKDQHGFDCNAPGLHFDVEVSMRTNDSQSSPQPTIKRLYYQAGGQYPIQYTPVKPGLHQVSVSLFGTPVVGSPFMVPVKDQSMAPSPSHSNVEPSQTRATYRKPYALKVRLKDQNNRPIRAGKDDIKVVAKHVSNKQLDAIAFDVTDHHNGTYDATWMPQYVGEYNLQATLNGVPIESFTSTTVMVHHDADQHHVASVRERTYRIQVCDTEGQEVMELDDQARTGFEVIFYDADRDHQVTNGVMTNVQHVANTGQFLVSYLVVDPGRYLMHVRYYDQAIAQISINCTI</sequence>
<dbReference type="AlphaFoldDB" id="A0AAW2YZ98"/>
<feature type="region of interest" description="Disordered" evidence="3">
    <location>
        <begin position="470"/>
        <end position="489"/>
    </location>
</feature>
<dbReference type="SMART" id="SM00557">
    <property type="entry name" value="IG_FLMN"/>
    <property type="match status" value="6"/>
</dbReference>
<dbReference type="InterPro" id="IPR017868">
    <property type="entry name" value="Filamin/ABP280_repeat-like"/>
</dbReference>
<dbReference type="PANTHER" id="PTHR38537:SF8">
    <property type="entry name" value="FILAMIN-A"/>
    <property type="match status" value="1"/>
</dbReference>
<gene>
    <name evidence="5" type="ORF">AKO1_014240</name>
</gene>
<dbReference type="GO" id="GO:0030036">
    <property type="term" value="P:actin cytoskeleton organization"/>
    <property type="evidence" value="ECO:0007669"/>
    <property type="project" value="InterPro"/>
</dbReference>
<dbReference type="Gene3D" id="2.60.40.10">
    <property type="entry name" value="Immunoglobulins"/>
    <property type="match status" value="6"/>
</dbReference>
<evidence type="ECO:0000313" key="6">
    <source>
        <dbReference type="Proteomes" id="UP001431209"/>
    </source>
</evidence>
<dbReference type="PANTHER" id="PTHR38537">
    <property type="entry name" value="JITTERBUG, ISOFORM N"/>
    <property type="match status" value="1"/>
</dbReference>
<feature type="compositionally biased region" description="Low complexity" evidence="3">
    <location>
        <begin position="235"/>
        <end position="252"/>
    </location>
</feature>
<feature type="domain" description="C2" evidence="4">
    <location>
        <begin position="10"/>
        <end position="139"/>
    </location>
</feature>
<dbReference type="InterPro" id="IPR013783">
    <property type="entry name" value="Ig-like_fold"/>
</dbReference>
<dbReference type="Pfam" id="PF00168">
    <property type="entry name" value="C2"/>
    <property type="match status" value="1"/>
</dbReference>
<dbReference type="InterPro" id="IPR014756">
    <property type="entry name" value="Ig_E-set"/>
</dbReference>
<dbReference type="SMART" id="SM00239">
    <property type="entry name" value="C2"/>
    <property type="match status" value="1"/>
</dbReference>
<dbReference type="SUPFAM" id="SSF81296">
    <property type="entry name" value="E set domains"/>
    <property type="match status" value="6"/>
</dbReference>
<keyword evidence="6" id="KW-1185">Reference proteome</keyword>
<feature type="repeat" description="Filamin" evidence="2">
    <location>
        <begin position="876"/>
        <end position="983"/>
    </location>
</feature>
<dbReference type="InterPro" id="IPR000008">
    <property type="entry name" value="C2_dom"/>
</dbReference>
<feature type="region of interest" description="Disordered" evidence="3">
    <location>
        <begin position="233"/>
        <end position="269"/>
    </location>
</feature>
<feature type="repeat" description="Filamin" evidence="2">
    <location>
        <begin position="570"/>
        <end position="668"/>
    </location>
</feature>
<protein>
    <recommendedName>
        <fullName evidence="4">C2 domain-containing protein</fullName>
    </recommendedName>
</protein>
<dbReference type="InterPro" id="IPR001298">
    <property type="entry name" value="Filamin/ABP280_rpt"/>
</dbReference>
<feature type="repeat" description="Filamin" evidence="2">
    <location>
        <begin position="770"/>
        <end position="875"/>
    </location>
</feature>
<dbReference type="PROSITE" id="PS50194">
    <property type="entry name" value="FILAMIN_REPEAT"/>
    <property type="match status" value="5"/>
</dbReference>